<dbReference type="GO" id="GO:0006508">
    <property type="term" value="P:proteolysis"/>
    <property type="evidence" value="ECO:0007669"/>
    <property type="project" value="UniProtKB-KW"/>
</dbReference>
<keyword evidence="6" id="KW-0808">Transferase</keyword>
<evidence type="ECO:0000256" key="4">
    <source>
        <dbReference type="ARBA" id="ARBA00009381"/>
    </source>
</evidence>
<evidence type="ECO:0000256" key="5">
    <source>
        <dbReference type="ARBA" id="ARBA00022670"/>
    </source>
</evidence>
<dbReference type="Gene3D" id="3.60.20.40">
    <property type="match status" value="1"/>
</dbReference>
<evidence type="ECO:0000313" key="14">
    <source>
        <dbReference type="Proteomes" id="UP000077266"/>
    </source>
</evidence>
<evidence type="ECO:0000256" key="12">
    <source>
        <dbReference type="PIRSR" id="PIRSR600101-2"/>
    </source>
</evidence>
<evidence type="ECO:0000256" key="3">
    <source>
        <dbReference type="ARBA" id="ARBA00005115"/>
    </source>
</evidence>
<evidence type="ECO:0000256" key="6">
    <source>
        <dbReference type="ARBA" id="ARBA00022679"/>
    </source>
</evidence>
<dbReference type="FunFam" id="1.10.246.130:FF:000005">
    <property type="entry name" value="Gamma-glutamyltranspeptidase 1, putative"/>
    <property type="match status" value="1"/>
</dbReference>
<evidence type="ECO:0000256" key="1">
    <source>
        <dbReference type="ARBA" id="ARBA00001049"/>
    </source>
</evidence>
<comment type="catalytic activity">
    <reaction evidence="2">
        <text>glutathione + H2O = L-cysteinylglycine + L-glutamate</text>
        <dbReference type="Rhea" id="RHEA:28807"/>
        <dbReference type="ChEBI" id="CHEBI:15377"/>
        <dbReference type="ChEBI" id="CHEBI:29985"/>
        <dbReference type="ChEBI" id="CHEBI:57925"/>
        <dbReference type="ChEBI" id="CHEBI:61694"/>
        <dbReference type="EC" id="3.4.19.13"/>
    </reaction>
</comment>
<feature type="active site" description="Nucleophile" evidence="11">
    <location>
        <position position="307"/>
    </location>
</feature>
<feature type="binding site" evidence="12">
    <location>
        <position position="39"/>
    </location>
    <ligand>
        <name>L-glutamate</name>
        <dbReference type="ChEBI" id="CHEBI:29985"/>
    </ligand>
</feature>
<dbReference type="InterPro" id="IPR043137">
    <property type="entry name" value="GGT_ssub_C"/>
</dbReference>
<protein>
    <submittedName>
        <fullName evidence="13">Gamma-glutamyltranspeptidase</fullName>
    </submittedName>
</protein>
<keyword evidence="7" id="KW-0378">Hydrolase</keyword>
<dbReference type="AlphaFoldDB" id="A0A165JP85"/>
<evidence type="ECO:0000256" key="7">
    <source>
        <dbReference type="ARBA" id="ARBA00022801"/>
    </source>
</evidence>
<name>A0A165JP85_EXIGL</name>
<dbReference type="InParanoid" id="A0A165JP85"/>
<dbReference type="InterPro" id="IPR000101">
    <property type="entry name" value="GGT_peptidase"/>
</dbReference>
<dbReference type="OrthoDB" id="1081007at2759"/>
<dbReference type="PANTHER" id="PTHR11686">
    <property type="entry name" value="GAMMA GLUTAMYL TRANSPEPTIDASE"/>
    <property type="match status" value="1"/>
</dbReference>
<dbReference type="PRINTS" id="PR01210">
    <property type="entry name" value="GGTRANSPTASE"/>
</dbReference>
<evidence type="ECO:0000256" key="9">
    <source>
        <dbReference type="ARBA" id="ARBA00023315"/>
    </source>
</evidence>
<evidence type="ECO:0000256" key="10">
    <source>
        <dbReference type="ARBA" id="ARBA00047417"/>
    </source>
</evidence>
<dbReference type="FunFam" id="3.60.20.40:FF:000001">
    <property type="entry name" value="Gamma-glutamyltranspeptidase 1"/>
    <property type="match status" value="1"/>
</dbReference>
<dbReference type="Pfam" id="PF01019">
    <property type="entry name" value="G_glu_transpept"/>
    <property type="match status" value="1"/>
</dbReference>
<feature type="binding site" evidence="12">
    <location>
        <begin position="377"/>
        <end position="378"/>
    </location>
    <ligand>
        <name>L-glutamate</name>
        <dbReference type="ChEBI" id="CHEBI:29985"/>
    </ligand>
</feature>
<organism evidence="13 14">
    <name type="scientific">Exidia glandulosa HHB12029</name>
    <dbReference type="NCBI Taxonomy" id="1314781"/>
    <lineage>
        <taxon>Eukaryota</taxon>
        <taxon>Fungi</taxon>
        <taxon>Dikarya</taxon>
        <taxon>Basidiomycota</taxon>
        <taxon>Agaricomycotina</taxon>
        <taxon>Agaricomycetes</taxon>
        <taxon>Auriculariales</taxon>
        <taxon>Exidiaceae</taxon>
        <taxon>Exidia</taxon>
    </lineage>
</organism>
<comment type="pathway">
    <text evidence="3">Sulfur metabolism; glutathione metabolism.</text>
</comment>
<dbReference type="EMBL" id="KV425962">
    <property type="protein sequence ID" value="KZV95135.1"/>
    <property type="molecule type" value="Genomic_DNA"/>
</dbReference>
<proteinExistence type="inferred from homology"/>
<comment type="similarity">
    <text evidence="4">Belongs to the gamma-glutamyltransferase family.</text>
</comment>
<dbReference type="Proteomes" id="UP000077266">
    <property type="component" value="Unassembled WGS sequence"/>
</dbReference>
<sequence>MWLRALSRLLVHTERPGIGGGGFMTVRIPGDGVYSIDFRETAPDAANKTMFGKDPLSSLFGGLSVGVPGELRGLQEMHNRWGKLPWKTVVTPVAHLAKGWFIGPELARRLVLFKEFMESDPDWIPTFAPKGTILKQGEWISRANLSRTLYTIAEQGADAFYSGAIAESLVAKIRETGGVMTLEDFANYRVHVDKAMEGSYRGKKIFTTKAPTSGAVLIHILNLLEKYNLPEEGLTPLNLHRVVEALKFGFAARTRLGDPAFIDDHALIREIPTKEYAEHIAPNITDDTTHTFEYYKPVFDVPEDHGTMHLSVVDKDHMAVSVTSTVNLVFGSRVLDTNTGVILNDELDDFSRPGIPNYFGLWPSPYNYPEARKRPLSSTCPTIIENADGSLYAVLGGSGGSRIFPSVAQVIVGLDVGRTISEAVEGPRAHDQLFPAVLDLDSTFPAEHVAALQERRHNVSVTNINGIKAVVQGIMVDEDGVIWAAADSRKNGIAAGY</sequence>
<comment type="catalytic activity">
    <reaction evidence="10">
        <text>an N-terminal (5-L-glutamyl)-[peptide] + an alpha-amino acid = 5-L-glutamyl amino acid + an N-terminal L-alpha-aminoacyl-[peptide]</text>
        <dbReference type="Rhea" id="RHEA:23904"/>
        <dbReference type="Rhea" id="RHEA-COMP:9780"/>
        <dbReference type="Rhea" id="RHEA-COMP:9795"/>
        <dbReference type="ChEBI" id="CHEBI:77644"/>
        <dbReference type="ChEBI" id="CHEBI:78597"/>
        <dbReference type="ChEBI" id="CHEBI:78599"/>
        <dbReference type="ChEBI" id="CHEBI:78608"/>
        <dbReference type="EC" id="2.3.2.2"/>
    </reaction>
</comment>
<evidence type="ECO:0000313" key="13">
    <source>
        <dbReference type="EMBL" id="KZV95135.1"/>
    </source>
</evidence>
<dbReference type="GO" id="GO:0006751">
    <property type="term" value="P:glutathione catabolic process"/>
    <property type="evidence" value="ECO:0007669"/>
    <property type="project" value="InterPro"/>
</dbReference>
<keyword evidence="5" id="KW-0645">Protease</keyword>
<dbReference type="GO" id="GO:0000324">
    <property type="term" value="C:fungal-type vacuole"/>
    <property type="evidence" value="ECO:0007669"/>
    <property type="project" value="TreeGrafter"/>
</dbReference>
<gene>
    <name evidence="13" type="ORF">EXIGLDRAFT_610997</name>
</gene>
<dbReference type="STRING" id="1314781.A0A165JP85"/>
<reference evidence="13 14" key="1">
    <citation type="journal article" date="2016" name="Mol. Biol. Evol.">
        <title>Comparative Genomics of Early-Diverging Mushroom-Forming Fungi Provides Insights into the Origins of Lignocellulose Decay Capabilities.</title>
        <authorList>
            <person name="Nagy L.G."/>
            <person name="Riley R."/>
            <person name="Tritt A."/>
            <person name="Adam C."/>
            <person name="Daum C."/>
            <person name="Floudas D."/>
            <person name="Sun H."/>
            <person name="Yadav J.S."/>
            <person name="Pangilinan J."/>
            <person name="Larsson K.H."/>
            <person name="Matsuura K."/>
            <person name="Barry K."/>
            <person name="Labutti K."/>
            <person name="Kuo R."/>
            <person name="Ohm R.A."/>
            <person name="Bhattacharya S.S."/>
            <person name="Shirouzu T."/>
            <person name="Yoshinaga Y."/>
            <person name="Martin F.M."/>
            <person name="Grigoriev I.V."/>
            <person name="Hibbett D.S."/>
        </authorList>
    </citation>
    <scope>NUCLEOTIDE SEQUENCE [LARGE SCALE GENOMIC DNA]</scope>
    <source>
        <strain evidence="13 14">HHB12029</strain>
    </source>
</reference>
<keyword evidence="9" id="KW-0012">Acyltransferase</keyword>
<evidence type="ECO:0000256" key="2">
    <source>
        <dbReference type="ARBA" id="ARBA00001089"/>
    </source>
</evidence>
<dbReference type="GO" id="GO:0103068">
    <property type="term" value="F:leukotriene C4 gamma-glutamyl transferase activity"/>
    <property type="evidence" value="ECO:0007669"/>
    <property type="project" value="UniProtKB-EC"/>
</dbReference>
<evidence type="ECO:0000256" key="11">
    <source>
        <dbReference type="PIRSR" id="PIRSR600101-1"/>
    </source>
</evidence>
<comment type="catalytic activity">
    <reaction evidence="1">
        <text>an S-substituted glutathione + H2O = an S-substituted L-cysteinylglycine + L-glutamate</text>
        <dbReference type="Rhea" id="RHEA:59468"/>
        <dbReference type="ChEBI" id="CHEBI:15377"/>
        <dbReference type="ChEBI" id="CHEBI:29985"/>
        <dbReference type="ChEBI" id="CHEBI:90779"/>
        <dbReference type="ChEBI" id="CHEBI:143103"/>
        <dbReference type="EC" id="3.4.19.13"/>
    </reaction>
</comment>
<feature type="binding site" evidence="12">
    <location>
        <begin position="325"/>
        <end position="327"/>
    </location>
    <ligand>
        <name>L-glutamate</name>
        <dbReference type="ChEBI" id="CHEBI:29985"/>
    </ligand>
</feature>
<keyword evidence="8" id="KW-0325">Glycoprotein</keyword>
<dbReference type="GO" id="GO:0036374">
    <property type="term" value="F:glutathione hydrolase activity"/>
    <property type="evidence" value="ECO:0007669"/>
    <property type="project" value="UniProtKB-EC"/>
</dbReference>
<feature type="binding site" evidence="12">
    <location>
        <position position="349"/>
    </location>
    <ligand>
        <name>L-glutamate</name>
        <dbReference type="ChEBI" id="CHEBI:29985"/>
    </ligand>
</feature>
<dbReference type="PANTHER" id="PTHR11686:SF9">
    <property type="entry name" value="RE13973P"/>
    <property type="match status" value="1"/>
</dbReference>
<dbReference type="InterPro" id="IPR029055">
    <property type="entry name" value="Ntn_hydrolases_N"/>
</dbReference>
<dbReference type="FunCoup" id="A0A165JP85">
    <property type="interactions" value="111"/>
</dbReference>
<dbReference type="Gene3D" id="1.10.246.130">
    <property type="match status" value="1"/>
</dbReference>
<dbReference type="NCBIfam" id="TIGR00066">
    <property type="entry name" value="g_glut_trans"/>
    <property type="match status" value="1"/>
</dbReference>
<evidence type="ECO:0000256" key="8">
    <source>
        <dbReference type="ARBA" id="ARBA00023180"/>
    </source>
</evidence>
<dbReference type="GO" id="GO:0005886">
    <property type="term" value="C:plasma membrane"/>
    <property type="evidence" value="ECO:0007669"/>
    <property type="project" value="TreeGrafter"/>
</dbReference>
<dbReference type="InterPro" id="IPR043138">
    <property type="entry name" value="GGT_lsub"/>
</dbReference>
<feature type="binding site" evidence="12">
    <location>
        <position position="400"/>
    </location>
    <ligand>
        <name>L-glutamate</name>
        <dbReference type="ChEBI" id="CHEBI:29985"/>
    </ligand>
</feature>
<keyword evidence="14" id="KW-1185">Reference proteome</keyword>
<accession>A0A165JP85</accession>
<dbReference type="SUPFAM" id="SSF56235">
    <property type="entry name" value="N-terminal nucleophile aminohydrolases (Ntn hydrolases)"/>
    <property type="match status" value="1"/>
</dbReference>